<comment type="caution">
    <text evidence="3">The sequence shown here is derived from an EMBL/GenBank/DDBJ whole genome shotgun (WGS) entry which is preliminary data.</text>
</comment>
<dbReference type="EMBL" id="BEXD01003246">
    <property type="protein sequence ID" value="GBC00645.1"/>
    <property type="molecule type" value="Genomic_DNA"/>
</dbReference>
<proteinExistence type="predicted"/>
<sequence>MDHNYTNFNTYSNYHYGYSAPESVQLARNGNFMTENFIHDNNHDDVTITTSQSSSSVGRPISDDNLIISPPFPPNIDPQVLALELFNKGGKRTKKMLNEFFLFRKEFVRELKRQNLHPRQTKVSALASTSWHKQKPSVKDEYRRLAREVERLFMIERQREANESSSTDDSVPSPTEPSVNHFQLPLNHLPSDDSLSTILNNQNNVRLTTNYQEYPTLYNQYPDRQYIRQTNIAPTSQYRNFNHYYPYVDQVVVPSQNLQEYFTPNYSS</sequence>
<dbReference type="InterPro" id="IPR009071">
    <property type="entry name" value="HMG_box_dom"/>
</dbReference>
<gene>
    <name evidence="3" type="ORF">RclHR1_03920014</name>
</gene>
<evidence type="ECO:0000313" key="3">
    <source>
        <dbReference type="EMBL" id="GBC00645.1"/>
    </source>
</evidence>
<feature type="region of interest" description="Disordered" evidence="1">
    <location>
        <begin position="156"/>
        <end position="178"/>
    </location>
</feature>
<dbReference type="Proteomes" id="UP000247702">
    <property type="component" value="Unassembled WGS sequence"/>
</dbReference>
<feature type="compositionally biased region" description="Low complexity" evidence="1">
    <location>
        <begin position="163"/>
        <end position="178"/>
    </location>
</feature>
<dbReference type="SMART" id="SM00398">
    <property type="entry name" value="HMG"/>
    <property type="match status" value="1"/>
</dbReference>
<organism evidence="3 4">
    <name type="scientific">Rhizophagus clarus</name>
    <dbReference type="NCBI Taxonomy" id="94130"/>
    <lineage>
        <taxon>Eukaryota</taxon>
        <taxon>Fungi</taxon>
        <taxon>Fungi incertae sedis</taxon>
        <taxon>Mucoromycota</taxon>
        <taxon>Glomeromycotina</taxon>
        <taxon>Glomeromycetes</taxon>
        <taxon>Glomerales</taxon>
        <taxon>Glomeraceae</taxon>
        <taxon>Rhizophagus</taxon>
    </lineage>
</organism>
<dbReference type="AlphaFoldDB" id="A0A2Z6RQZ5"/>
<evidence type="ECO:0000256" key="1">
    <source>
        <dbReference type="SAM" id="MobiDB-lite"/>
    </source>
</evidence>
<protein>
    <recommendedName>
        <fullName evidence="2">HMG box domain-containing protein</fullName>
    </recommendedName>
</protein>
<dbReference type="Gene3D" id="1.10.30.10">
    <property type="entry name" value="High mobility group box domain"/>
    <property type="match status" value="1"/>
</dbReference>
<keyword evidence="4" id="KW-1185">Reference proteome</keyword>
<name>A0A2Z6RQZ5_9GLOM</name>
<evidence type="ECO:0000313" key="4">
    <source>
        <dbReference type="Proteomes" id="UP000247702"/>
    </source>
</evidence>
<dbReference type="InterPro" id="IPR036910">
    <property type="entry name" value="HMG_box_dom_sf"/>
</dbReference>
<feature type="domain" description="HMG box" evidence="2">
    <location>
        <begin position="92"/>
        <end position="162"/>
    </location>
</feature>
<dbReference type="Pfam" id="PF00505">
    <property type="entry name" value="HMG_box"/>
    <property type="match status" value="1"/>
</dbReference>
<evidence type="ECO:0000259" key="2">
    <source>
        <dbReference type="SMART" id="SM00398"/>
    </source>
</evidence>
<accession>A0A2Z6RQZ5</accession>
<dbReference type="SUPFAM" id="SSF47095">
    <property type="entry name" value="HMG-box"/>
    <property type="match status" value="1"/>
</dbReference>
<reference evidence="3 4" key="1">
    <citation type="submission" date="2017-11" db="EMBL/GenBank/DDBJ databases">
        <title>The genome of Rhizophagus clarus HR1 reveals common genetic basis of auxotrophy among arbuscular mycorrhizal fungi.</title>
        <authorList>
            <person name="Kobayashi Y."/>
        </authorList>
    </citation>
    <scope>NUCLEOTIDE SEQUENCE [LARGE SCALE GENOMIC DNA]</scope>
    <source>
        <strain evidence="3 4">HR1</strain>
    </source>
</reference>